<evidence type="ECO:0000256" key="3">
    <source>
        <dbReference type="ARBA" id="ARBA00022598"/>
    </source>
</evidence>
<dbReference type="GO" id="GO:0005737">
    <property type="term" value="C:cytoplasm"/>
    <property type="evidence" value="ECO:0007669"/>
    <property type="project" value="InterPro"/>
</dbReference>
<dbReference type="AlphaFoldDB" id="A0A939KLL4"/>
<dbReference type="GO" id="GO:0003952">
    <property type="term" value="F:NAD+ synthase (glutamine-hydrolyzing) activity"/>
    <property type="evidence" value="ECO:0007669"/>
    <property type="project" value="UniProtKB-UniRule"/>
</dbReference>
<dbReference type="NCBIfam" id="NF002730">
    <property type="entry name" value="PRK02628.1"/>
    <property type="match status" value="1"/>
</dbReference>
<dbReference type="EC" id="6.3.5.1" evidence="7 8"/>
<evidence type="ECO:0000313" key="13">
    <source>
        <dbReference type="Proteomes" id="UP000664218"/>
    </source>
</evidence>
<keyword evidence="5 7" id="KW-0067">ATP-binding</keyword>
<dbReference type="Gene3D" id="1.10.10.1140">
    <property type="entry name" value="Glutamine-dependent NAD+ synthetase, C-terminal domain"/>
    <property type="match status" value="1"/>
</dbReference>
<feature type="active site" description="Nucleophile; for glutaminase activity" evidence="7">
    <location>
        <position position="166"/>
    </location>
</feature>
<evidence type="ECO:0000256" key="5">
    <source>
        <dbReference type="ARBA" id="ARBA00022840"/>
    </source>
</evidence>
<dbReference type="InterPro" id="IPR041856">
    <property type="entry name" value="NAD+_synth_C"/>
</dbReference>
<feature type="binding site" evidence="7">
    <location>
        <position position="462"/>
    </location>
    <ligand>
        <name>ATP</name>
        <dbReference type="ChEBI" id="CHEBI:30616"/>
    </ligand>
</feature>
<evidence type="ECO:0000256" key="10">
    <source>
        <dbReference type="SAM" id="MobiDB-lite"/>
    </source>
</evidence>
<feature type="binding site" evidence="7">
    <location>
        <begin position="472"/>
        <end position="475"/>
    </location>
    <ligand>
        <name>deamido-NAD(+)</name>
        <dbReference type="ChEBI" id="CHEBI:58437"/>
        <note>ligand shared between two neighboring subunits</note>
    </ligand>
</feature>
<feature type="binding site" evidence="7">
    <location>
        <position position="467"/>
    </location>
    <ligand>
        <name>deamido-NAD(+)</name>
        <dbReference type="ChEBI" id="CHEBI:58437"/>
        <note>ligand shared between two neighboring subunits</note>
    </ligand>
</feature>
<keyword evidence="6 7" id="KW-0520">NAD</keyword>
<dbReference type="RefSeq" id="WP_207600319.1">
    <property type="nucleotide sequence ID" value="NZ_JAFNJU010000009.1"/>
</dbReference>
<accession>A0A939KLL4</accession>
<dbReference type="SUPFAM" id="SSF52402">
    <property type="entry name" value="Adenine nucleotide alpha hydrolases-like"/>
    <property type="match status" value="1"/>
</dbReference>
<keyword evidence="13" id="KW-1185">Reference proteome</keyword>
<dbReference type="GO" id="GO:0009435">
    <property type="term" value="P:NAD+ biosynthetic process"/>
    <property type="evidence" value="ECO:0007669"/>
    <property type="project" value="UniProtKB-UniRule"/>
</dbReference>
<dbReference type="InterPro" id="IPR003010">
    <property type="entry name" value="C-N_Hydrolase"/>
</dbReference>
<comment type="function">
    <text evidence="7">Catalyzes the ATP-dependent amidation of deamido-NAD to form NAD. Uses L-glutamine as a nitrogen source.</text>
</comment>
<feature type="domain" description="CN hydrolase" evidence="11">
    <location>
        <begin position="4"/>
        <end position="266"/>
    </location>
</feature>
<evidence type="ECO:0000256" key="9">
    <source>
        <dbReference type="RuleBase" id="RU003811"/>
    </source>
</evidence>
<proteinExistence type="inferred from homology"/>
<evidence type="ECO:0000256" key="1">
    <source>
        <dbReference type="ARBA" id="ARBA00005188"/>
    </source>
</evidence>
<dbReference type="InterPro" id="IPR003694">
    <property type="entry name" value="NAD_synthase"/>
</dbReference>
<dbReference type="NCBIfam" id="TIGR00552">
    <property type="entry name" value="nadE"/>
    <property type="match status" value="1"/>
</dbReference>
<name>A0A939KLL4_9CLOT</name>
<dbReference type="PANTHER" id="PTHR23090">
    <property type="entry name" value="NH 3 /GLUTAMINE-DEPENDENT NAD + SYNTHETASE"/>
    <property type="match status" value="1"/>
</dbReference>
<gene>
    <name evidence="7" type="primary">nadE</name>
    <name evidence="12" type="ORF">J3A84_12240</name>
</gene>
<comment type="caution">
    <text evidence="12">The sequence shown here is derived from an EMBL/GenBank/DDBJ whole genome shotgun (WGS) entry which is preliminary data.</text>
</comment>
<evidence type="ECO:0000256" key="8">
    <source>
        <dbReference type="PIRNR" id="PIRNR006630"/>
    </source>
</evidence>
<dbReference type="Gene3D" id="3.60.110.10">
    <property type="entry name" value="Carbon-nitrogen hydrolase"/>
    <property type="match status" value="1"/>
</dbReference>
<comment type="catalytic activity">
    <reaction evidence="7 8">
        <text>deamido-NAD(+) + L-glutamine + ATP + H2O = L-glutamate + AMP + diphosphate + NAD(+) + H(+)</text>
        <dbReference type="Rhea" id="RHEA:24384"/>
        <dbReference type="ChEBI" id="CHEBI:15377"/>
        <dbReference type="ChEBI" id="CHEBI:15378"/>
        <dbReference type="ChEBI" id="CHEBI:29985"/>
        <dbReference type="ChEBI" id="CHEBI:30616"/>
        <dbReference type="ChEBI" id="CHEBI:33019"/>
        <dbReference type="ChEBI" id="CHEBI:57540"/>
        <dbReference type="ChEBI" id="CHEBI:58359"/>
        <dbReference type="ChEBI" id="CHEBI:58437"/>
        <dbReference type="ChEBI" id="CHEBI:456215"/>
        <dbReference type="EC" id="6.3.5.1"/>
    </reaction>
</comment>
<dbReference type="InterPro" id="IPR014445">
    <property type="entry name" value="Gln-dep_NAD_synthase"/>
</dbReference>
<dbReference type="PROSITE" id="PS50263">
    <property type="entry name" value="CN_HYDROLASE"/>
    <property type="match status" value="1"/>
</dbReference>
<feature type="binding site" evidence="7">
    <location>
        <position position="119"/>
    </location>
    <ligand>
        <name>L-glutamine</name>
        <dbReference type="ChEBI" id="CHEBI:58359"/>
    </ligand>
</feature>
<dbReference type="CDD" id="cd00553">
    <property type="entry name" value="NAD_synthase"/>
    <property type="match status" value="1"/>
</dbReference>
<dbReference type="CDD" id="cd07570">
    <property type="entry name" value="GAT_Gln-NAD-synth"/>
    <property type="match status" value="1"/>
</dbReference>
<sequence>MDYIKISSVSPKLKVSDVHYNKKEILTSIRQLSENSVKVALFPELSLTSYTAADLFFSADLLEEAEKALEEIIAFTRNLDMVVILGLPVRHEGRLYNSAAVLFEGEILGIVPKQNLPNYNEFYESRWFTAYHRTHGQQIDLGAHKRVPFGNLVFSAGEYSFGVEICEDLFATVSPSSSLSLQGAEIIFNLSASNELAGKSVYRRDLVKITSAKNIGAYVYSSAGPNESTTDLVFSGHLLISEYGTVLAENERFSIETDQITAFIDIARIRGERLRNTTFRNEAVNPQYLAEKVSFRHASYEVVGFDRKIDPHPFVPNNPEERKTRAREILAIQSHGLAKRLNHLHMKKTVIGISGGLDSTLALLVITKTYQILGIPHENIITVTMPGFGTTDRTYQNALELCRELGTDLREISIVEASLLHFSDIGHDKAVHDATYENVQARERTQILMDIANKEGAIVIGTGDLSELALGWCTYNGDQMSMYGVNASIPKSLVRYLVRYFYEEEFSGNISRVLKDVLETPVSPELLPKGTEDELLQMTEDIVGPYELHDFFLYHYMKYGAGYRKILFMAETAFRGVYDPETIRKWLKVFVKRFYSQQFKRSAMPDGPKVGSISLSPRGDLRMPSDASYDTFMDTLE</sequence>
<feature type="region of interest" description="Disordered" evidence="10">
    <location>
        <begin position="602"/>
        <end position="637"/>
    </location>
</feature>
<feature type="binding site" evidence="7">
    <location>
        <position position="600"/>
    </location>
    <ligand>
        <name>deamido-NAD(+)</name>
        <dbReference type="ChEBI" id="CHEBI:58437"/>
        <note>ligand shared between two neighboring subunits</note>
    </ligand>
</feature>
<comment type="pathway">
    <text evidence="1 7 8">Cofactor biosynthesis; NAD(+) biosynthesis; NAD(+) from deamido-NAD(+) (L-Gln route): step 1/1.</text>
</comment>
<evidence type="ECO:0000256" key="4">
    <source>
        <dbReference type="ARBA" id="ARBA00022741"/>
    </source>
</evidence>
<dbReference type="Gene3D" id="3.40.50.620">
    <property type="entry name" value="HUPs"/>
    <property type="match status" value="1"/>
</dbReference>
<comment type="similarity">
    <text evidence="9">Belongs to the NAD synthetase family.</text>
</comment>
<evidence type="ECO:0000313" key="12">
    <source>
        <dbReference type="EMBL" id="MBO1265800.1"/>
    </source>
</evidence>
<comment type="similarity">
    <text evidence="2 7 8">In the C-terminal section; belongs to the NAD synthetase family.</text>
</comment>
<feature type="active site" description="Proton acceptor; for glutaminase activity" evidence="7">
    <location>
        <position position="44"/>
    </location>
</feature>
<dbReference type="EMBL" id="JAFNJU010000009">
    <property type="protein sequence ID" value="MBO1265800.1"/>
    <property type="molecule type" value="Genomic_DNA"/>
</dbReference>
<dbReference type="InterPro" id="IPR022310">
    <property type="entry name" value="NAD/GMP_synthase"/>
</dbReference>
<keyword evidence="3 7" id="KW-0436">Ligase</keyword>
<dbReference type="HAMAP" id="MF_02090">
    <property type="entry name" value="NadE_glutamine_dep"/>
    <property type="match status" value="1"/>
</dbReference>
<dbReference type="Pfam" id="PF00795">
    <property type="entry name" value="CN_hydrolase"/>
    <property type="match status" value="1"/>
</dbReference>
<organism evidence="12 13">
    <name type="scientific">Proteiniclasticum aestuarii</name>
    <dbReference type="NCBI Taxonomy" id="2817862"/>
    <lineage>
        <taxon>Bacteria</taxon>
        <taxon>Bacillati</taxon>
        <taxon>Bacillota</taxon>
        <taxon>Clostridia</taxon>
        <taxon>Eubacteriales</taxon>
        <taxon>Clostridiaceae</taxon>
        <taxon>Proteiniclasticum</taxon>
    </lineage>
</organism>
<evidence type="ECO:0000256" key="2">
    <source>
        <dbReference type="ARBA" id="ARBA00007145"/>
    </source>
</evidence>
<protein>
    <recommendedName>
        <fullName evidence="7 8">Glutamine-dependent NAD(+) synthetase</fullName>
        <ecNumber evidence="7 8">6.3.5.1</ecNumber>
    </recommendedName>
    <alternativeName>
        <fullName evidence="7 8">NAD(+) synthase [glutamine-hydrolyzing]</fullName>
    </alternativeName>
</protein>
<feature type="binding site" evidence="7">
    <location>
        <position position="193"/>
    </location>
    <ligand>
        <name>L-glutamine</name>
        <dbReference type="ChEBI" id="CHEBI:58359"/>
    </ligand>
</feature>
<evidence type="ECO:0000256" key="7">
    <source>
        <dbReference type="HAMAP-Rule" id="MF_02090"/>
    </source>
</evidence>
<reference evidence="12" key="1">
    <citation type="submission" date="2021-03" db="EMBL/GenBank/DDBJ databases">
        <title>Proteiniclasticum marinus sp. nov., isolated from tidal flat sediment.</title>
        <authorList>
            <person name="Namirimu T."/>
            <person name="Yang J.-A."/>
            <person name="Yang S.-H."/>
            <person name="Kim Y.-J."/>
            <person name="Kwon K.K."/>
        </authorList>
    </citation>
    <scope>NUCLEOTIDE SEQUENCE</scope>
    <source>
        <strain evidence="12">SCR006</strain>
    </source>
</reference>
<evidence type="ECO:0000259" key="11">
    <source>
        <dbReference type="PROSITE" id="PS50263"/>
    </source>
</evidence>
<dbReference type="InterPro" id="IPR014729">
    <property type="entry name" value="Rossmann-like_a/b/a_fold"/>
</dbReference>
<dbReference type="Pfam" id="PF02540">
    <property type="entry name" value="NAD_synthase"/>
    <property type="match status" value="1"/>
</dbReference>
<dbReference type="SUPFAM" id="SSF56317">
    <property type="entry name" value="Carbon-nitrogen hydrolase"/>
    <property type="match status" value="1"/>
</dbReference>
<feature type="binding site" evidence="7">
    <location>
        <begin position="352"/>
        <end position="359"/>
    </location>
    <ligand>
        <name>ATP</name>
        <dbReference type="ChEBI" id="CHEBI:30616"/>
    </ligand>
</feature>
<dbReference type="GO" id="GO:0004359">
    <property type="term" value="F:glutaminase activity"/>
    <property type="evidence" value="ECO:0007669"/>
    <property type="project" value="InterPro"/>
</dbReference>
<feature type="binding site" evidence="7">
    <location>
        <position position="199"/>
    </location>
    <ligand>
        <name>L-glutamine</name>
        <dbReference type="ChEBI" id="CHEBI:58359"/>
    </ligand>
</feature>
<dbReference type="PANTHER" id="PTHR23090:SF9">
    <property type="entry name" value="GLUTAMINE-DEPENDENT NAD(+) SYNTHETASE"/>
    <property type="match status" value="1"/>
</dbReference>
<keyword evidence="4 7" id="KW-0547">Nucleotide-binding</keyword>
<evidence type="ECO:0000256" key="6">
    <source>
        <dbReference type="ARBA" id="ARBA00023027"/>
    </source>
</evidence>
<dbReference type="GO" id="GO:0008795">
    <property type="term" value="F:NAD+ synthase activity"/>
    <property type="evidence" value="ECO:0007669"/>
    <property type="project" value="UniProtKB-UniRule"/>
</dbReference>
<dbReference type="GO" id="GO:0005524">
    <property type="term" value="F:ATP binding"/>
    <property type="evidence" value="ECO:0007669"/>
    <property type="project" value="UniProtKB-UniRule"/>
</dbReference>
<dbReference type="PIRSF" id="PIRSF006630">
    <property type="entry name" value="NADS_GAT"/>
    <property type="match status" value="1"/>
</dbReference>
<dbReference type="InterPro" id="IPR036526">
    <property type="entry name" value="C-N_Hydrolase_sf"/>
</dbReference>
<feature type="active site" description="For glutaminase activity" evidence="7">
    <location>
        <position position="113"/>
    </location>
</feature>
<dbReference type="Proteomes" id="UP000664218">
    <property type="component" value="Unassembled WGS sequence"/>
</dbReference>
<feature type="binding site" evidence="7">
    <location>
        <position position="438"/>
    </location>
    <ligand>
        <name>deamido-NAD(+)</name>
        <dbReference type="ChEBI" id="CHEBI:58437"/>
        <note>ligand shared between two neighboring subunits</note>
    </ligand>
</feature>